<evidence type="ECO:0000313" key="9">
    <source>
        <dbReference type="EMBL" id="KYC45154.1"/>
    </source>
</evidence>
<evidence type="ECO:0000256" key="5">
    <source>
        <dbReference type="RuleBase" id="RU003671"/>
    </source>
</evidence>
<dbReference type="InterPro" id="IPR022649">
    <property type="entry name" value="Pr_cel_nuc_antig_C"/>
</dbReference>
<comment type="function">
    <text evidence="4">Sliding clamp subunit that acts as a moving platform for DNA processing. Responsible for tethering the catalytic subunit of DNA polymerase and other proteins to DNA during high-speed replication.</text>
</comment>
<evidence type="ECO:0000256" key="1">
    <source>
        <dbReference type="ARBA" id="ARBA00010462"/>
    </source>
</evidence>
<organism evidence="11 14">
    <name type="scientific">Candidatus Methanofastidiosum methylothiophilum</name>
    <dbReference type="NCBI Taxonomy" id="1705564"/>
    <lineage>
        <taxon>Archaea</taxon>
        <taxon>Methanobacteriati</taxon>
        <taxon>Methanobacteriota</taxon>
        <taxon>Stenosarchaea group</taxon>
        <taxon>Candidatus Methanofastidiosia</taxon>
        <taxon>Candidatus Methanofastidiosales</taxon>
        <taxon>Candidatus Methanofastidiosaceae</taxon>
        <taxon>Candidatus Methanofastidiosum</taxon>
    </lineage>
</organism>
<evidence type="ECO:0000259" key="7">
    <source>
        <dbReference type="Pfam" id="PF00705"/>
    </source>
</evidence>
<evidence type="ECO:0000313" key="10">
    <source>
        <dbReference type="EMBL" id="KYC48677.1"/>
    </source>
</evidence>
<dbReference type="Proteomes" id="UP000092403">
    <property type="component" value="Unassembled WGS sequence"/>
</dbReference>
<dbReference type="PANTHER" id="PTHR11352:SF0">
    <property type="entry name" value="PROLIFERATING CELL NUCLEAR ANTIGEN"/>
    <property type="match status" value="1"/>
</dbReference>
<evidence type="ECO:0000259" key="8">
    <source>
        <dbReference type="Pfam" id="PF02747"/>
    </source>
</evidence>
<dbReference type="PANTHER" id="PTHR11352">
    <property type="entry name" value="PROLIFERATING CELL NUCLEAR ANTIGEN"/>
    <property type="match status" value="1"/>
</dbReference>
<keyword evidence="2 4" id="KW-0235">DNA replication</keyword>
<dbReference type="GO" id="GO:0003677">
    <property type="term" value="F:DNA binding"/>
    <property type="evidence" value="ECO:0007669"/>
    <property type="project" value="UniProtKB-UniRule"/>
</dbReference>
<dbReference type="InterPro" id="IPR022648">
    <property type="entry name" value="Pr_cel_nuc_antig_N"/>
</dbReference>
<dbReference type="SUPFAM" id="SSF55979">
    <property type="entry name" value="DNA clamp"/>
    <property type="match status" value="2"/>
</dbReference>
<dbReference type="GO" id="GO:0006275">
    <property type="term" value="P:regulation of DNA replication"/>
    <property type="evidence" value="ECO:0007669"/>
    <property type="project" value="UniProtKB-UniRule"/>
</dbReference>
<evidence type="ECO:0000313" key="14">
    <source>
        <dbReference type="Proteomes" id="UP000092403"/>
    </source>
</evidence>
<protein>
    <recommendedName>
        <fullName evidence="4">DNA polymerase sliding clamp</fullName>
    </recommendedName>
    <alternativeName>
        <fullName evidence="4">Proliferating cell nuclear antigen homolog</fullName>
        <shortName evidence="4">PCNA</shortName>
    </alternativeName>
</protein>
<dbReference type="NCBIfam" id="TIGR00590">
    <property type="entry name" value="pcna"/>
    <property type="match status" value="1"/>
</dbReference>
<accession>A0A150IKG0</accession>
<name>A0A150J1W8_9EURY</name>
<evidence type="ECO:0000256" key="2">
    <source>
        <dbReference type="ARBA" id="ARBA00022705"/>
    </source>
</evidence>
<dbReference type="CDD" id="cd00577">
    <property type="entry name" value="PCNA"/>
    <property type="match status" value="1"/>
</dbReference>
<evidence type="ECO:0000256" key="4">
    <source>
        <dbReference type="HAMAP-Rule" id="MF_00317"/>
    </source>
</evidence>
<dbReference type="GO" id="GO:0006272">
    <property type="term" value="P:leading strand elongation"/>
    <property type="evidence" value="ECO:0007669"/>
    <property type="project" value="TreeGrafter"/>
</dbReference>
<dbReference type="InterPro" id="IPR000730">
    <property type="entry name" value="Pr_cel_nuc_antig"/>
</dbReference>
<dbReference type="Pfam" id="PF02747">
    <property type="entry name" value="PCNA_C"/>
    <property type="match status" value="1"/>
</dbReference>
<comment type="subunit">
    <text evidence="4">Homotrimer. The subunits circularize to form a toroid; DNA passes through its center. Replication factor C (RFC) is required to load the toroid on the DNA.</text>
</comment>
<evidence type="ECO:0000256" key="6">
    <source>
        <dbReference type="RuleBase" id="RU003673"/>
    </source>
</evidence>
<dbReference type="GO" id="GO:0030337">
    <property type="term" value="F:DNA polymerase processivity factor activity"/>
    <property type="evidence" value="ECO:0007669"/>
    <property type="project" value="UniProtKB-UniRule"/>
</dbReference>
<dbReference type="Proteomes" id="UP000091929">
    <property type="component" value="Unassembled WGS sequence"/>
</dbReference>
<dbReference type="Pfam" id="PF00705">
    <property type="entry name" value="PCNA_N"/>
    <property type="match status" value="1"/>
</dbReference>
<comment type="similarity">
    <text evidence="1 4 5">Belongs to the PCNA family.</text>
</comment>
<dbReference type="HAMAP" id="MF_00317">
    <property type="entry name" value="DNApol_clamp_arch"/>
    <property type="match status" value="1"/>
</dbReference>
<reference evidence="12 13" key="1">
    <citation type="journal article" date="2016" name="ISME J.">
        <title>Chasing the elusive Euryarchaeota class WSA2: genomes reveal a uniquely fastidious methyl-reducing methanogen.</title>
        <authorList>
            <person name="Nobu M.K."/>
            <person name="Narihiro T."/>
            <person name="Kuroda K."/>
            <person name="Mei R."/>
            <person name="Liu W.T."/>
        </authorList>
    </citation>
    <scope>NUCLEOTIDE SEQUENCE [LARGE SCALE GENOMIC DNA]</scope>
    <source>
        <strain evidence="9">B03fssc0709_Meth_Bin005</strain>
        <strain evidence="10">B15fssc0709_Meth_Bin003</strain>
        <strain evidence="11">BMIXfssc0709_Meth_Bin006</strain>
    </source>
</reference>
<dbReference type="Gene3D" id="3.70.10.10">
    <property type="match status" value="1"/>
</dbReference>
<comment type="caution">
    <text evidence="11">The sequence shown here is derived from an EMBL/GenBank/DDBJ whole genome shotgun (WGS) entry which is preliminary data.</text>
</comment>
<feature type="domain" description="Proliferating cell nuclear antigen PCNA N-terminal" evidence="7">
    <location>
        <begin position="12"/>
        <end position="110"/>
    </location>
</feature>
<dbReference type="EMBL" id="LNGE01000028">
    <property type="protein sequence ID" value="KYC45154.1"/>
    <property type="molecule type" value="Genomic_DNA"/>
</dbReference>
<accession>A0A150J1W8</accession>
<dbReference type="AlphaFoldDB" id="A0A150J1W8"/>
<accession>A0A150IUL0</accession>
<keyword evidence="3 4" id="KW-0238">DNA-binding</keyword>
<dbReference type="Proteomes" id="UP000092401">
    <property type="component" value="Unassembled WGS sequence"/>
</dbReference>
<feature type="domain" description="Proliferating cell nuclear antigen PCNA C-terminal" evidence="8">
    <location>
        <begin position="129"/>
        <end position="246"/>
    </location>
</feature>
<gene>
    <name evidence="11" type="primary">pcn_1</name>
    <name evidence="4" type="synonym">pcn</name>
    <name evidence="9" type="ORF">APG10_01125</name>
    <name evidence="10" type="ORF">APG11_00187</name>
    <name evidence="11" type="ORF">APG12_00244</name>
</gene>
<dbReference type="PRINTS" id="PR00339">
    <property type="entry name" value="PCNACYCLIN"/>
</dbReference>
<proteinExistence type="inferred from homology"/>
<comment type="function">
    <text evidence="6">Sliding clamp subunit. Responsible for tethering the catalytic subunit of DNA polymerase to DNA during high-speed replication.</text>
</comment>
<evidence type="ECO:0000313" key="11">
    <source>
        <dbReference type="EMBL" id="KYC51118.1"/>
    </source>
</evidence>
<evidence type="ECO:0000313" key="13">
    <source>
        <dbReference type="Proteomes" id="UP000092401"/>
    </source>
</evidence>
<dbReference type="InterPro" id="IPR046938">
    <property type="entry name" value="DNA_clamp_sf"/>
</dbReference>
<dbReference type="EMBL" id="LNJC01000003">
    <property type="protein sequence ID" value="KYC51118.1"/>
    <property type="molecule type" value="Genomic_DNA"/>
</dbReference>
<evidence type="ECO:0000256" key="3">
    <source>
        <dbReference type="ARBA" id="ARBA00023125"/>
    </source>
</evidence>
<sequence length="249" mass="28075">MSRFISKDITDIKSVIESISELTGECLFTINKDGLYIEGTDPSLISKVEFLIPSKNFDTYEVDSEESIGINIDSFSKICRRAHPSESLLIDVNSKAGKIELILESDIRRNFEFTLLSTSNFNIPKLNPKYSTFIEIDSKLFRDIIKDMAVIGGTILFSVHKNNLSILSEDYTSKALAEITSDSKSIKKFESKTTLHSKYNLNYILSFLNAYTLSDYLKISVGGTKLPLKLEYPVGEDGRFTLYLAPMEI</sequence>
<evidence type="ECO:0000313" key="12">
    <source>
        <dbReference type="Proteomes" id="UP000091929"/>
    </source>
</evidence>
<dbReference type="EMBL" id="LNGF01000002">
    <property type="protein sequence ID" value="KYC48677.1"/>
    <property type="molecule type" value="Genomic_DNA"/>
</dbReference>